<dbReference type="EC" id="3.2.1.40" evidence="2"/>
<dbReference type="Pfam" id="PF17390">
    <property type="entry name" value="Bac_rhamnosid_C"/>
    <property type="match status" value="1"/>
</dbReference>
<dbReference type="PANTHER" id="PTHR33307:SF6">
    <property type="entry name" value="ALPHA-RHAMNOSIDASE (EUROFUNG)-RELATED"/>
    <property type="match status" value="1"/>
</dbReference>
<dbReference type="Pfam" id="PF17389">
    <property type="entry name" value="Bac_rhamnosid6H"/>
    <property type="match status" value="1"/>
</dbReference>
<dbReference type="InterPro" id="IPR015919">
    <property type="entry name" value="Cadherin-like_sf"/>
</dbReference>
<dbReference type="Pfam" id="PF18962">
    <property type="entry name" value="Por_Secre_tail"/>
    <property type="match status" value="1"/>
</dbReference>
<dbReference type="Pfam" id="PF05592">
    <property type="entry name" value="Bac_rhamnosid"/>
    <property type="match status" value="1"/>
</dbReference>
<dbReference type="InterPro" id="IPR035398">
    <property type="entry name" value="Bac_rhamnosid_C"/>
</dbReference>
<dbReference type="InterPro" id="IPR016007">
    <property type="entry name" value="Alpha_rhamnosid"/>
</dbReference>
<dbReference type="SUPFAM" id="SSF48208">
    <property type="entry name" value="Six-hairpin glycosidases"/>
    <property type="match status" value="1"/>
</dbReference>
<dbReference type="InterPro" id="IPR006644">
    <property type="entry name" value="Cadg"/>
</dbReference>
<dbReference type="Gene3D" id="2.60.420.10">
    <property type="entry name" value="Maltose phosphorylase, domain 3"/>
    <property type="match status" value="1"/>
</dbReference>
<accession>A0ABW0ICM3</accession>
<evidence type="ECO:0000313" key="5">
    <source>
        <dbReference type="EMBL" id="MFC5409087.1"/>
    </source>
</evidence>
<dbReference type="InterPro" id="IPR035396">
    <property type="entry name" value="Bac_rhamnosid6H"/>
</dbReference>
<dbReference type="Proteomes" id="UP001596106">
    <property type="component" value="Unassembled WGS sequence"/>
</dbReference>
<feature type="domain" description="Dystroglycan-type cadherin-like" evidence="4">
    <location>
        <begin position="791"/>
        <end position="881"/>
    </location>
</feature>
<dbReference type="NCBIfam" id="TIGR04183">
    <property type="entry name" value="Por_Secre_tail"/>
    <property type="match status" value="1"/>
</dbReference>
<protein>
    <recommendedName>
        <fullName evidence="2">alpha-L-rhamnosidase</fullName>
        <ecNumber evidence="2">3.2.1.40</ecNumber>
    </recommendedName>
</protein>
<dbReference type="SUPFAM" id="SSF49313">
    <property type="entry name" value="Cadherin-like"/>
    <property type="match status" value="4"/>
</dbReference>
<dbReference type="InterPro" id="IPR012341">
    <property type="entry name" value="6hp_glycosidase-like_sf"/>
</dbReference>
<organism evidence="5 6">
    <name type="scientific">Larkinella bovis</name>
    <dbReference type="NCBI Taxonomy" id="683041"/>
    <lineage>
        <taxon>Bacteria</taxon>
        <taxon>Pseudomonadati</taxon>
        <taxon>Bacteroidota</taxon>
        <taxon>Cytophagia</taxon>
        <taxon>Cytophagales</taxon>
        <taxon>Spirosomataceae</taxon>
        <taxon>Larkinella</taxon>
    </lineage>
</organism>
<dbReference type="InterPro" id="IPR026444">
    <property type="entry name" value="Secre_tail"/>
</dbReference>
<comment type="catalytic activity">
    <reaction evidence="1">
        <text>Hydrolysis of terminal non-reducing alpha-L-rhamnose residues in alpha-L-rhamnosides.</text>
        <dbReference type="EC" id="3.2.1.40"/>
    </reaction>
</comment>
<dbReference type="InterPro" id="IPR008902">
    <property type="entry name" value="Rhamnosid_concanavalin"/>
</dbReference>
<name>A0ABW0ICM3_9BACT</name>
<dbReference type="PANTHER" id="PTHR33307">
    <property type="entry name" value="ALPHA-RHAMNOSIDASE (EUROFUNG)"/>
    <property type="match status" value="1"/>
</dbReference>
<dbReference type="RefSeq" id="WP_379842682.1">
    <property type="nucleotide sequence ID" value="NZ_JBHSMA010000001.1"/>
</dbReference>
<sequence>MESQTNPPIRVTQTLTPVSVRQLEAGRYIFDLGQNIVGWARLKVQGPRGTQVTLRFAENLKSDGSLLTDNLRTAENKDIYTLKGGSEETWEPRFTYHGFRYVEITGFPGTPTTQTLEGRIVHDDLPQTGSLTTSNDLLNRIYHNAVWSVRGNYRGMPTDCPQRDERHGWLGDRTMVSTGESFMFGNQSLYAKWLDDIESAQKPDGSLPDIVPSYWKYLTPSVTWPSAYVLIANMLYEQFGEDEPIRKHYASMKKWVTSLEKYSTNYIQEEDEYADWALPPESMTMTKSEDPARKTDGKLLNTAYYHYVLKLMERFATLTGNESDRAAFNSRAALVRSAFNQRFLNTATNQYSNNTVTANLVALACELVPDDRRDAVFSQITSVIEGKYNGHLSTGVVGTQWLMRTLTDHGRADLAYRIATNTGYPSWGYMVQNGATTTWELWNGNKAPSFMNSGNHVMLLGDMPIWLYENLAGIKSGEAGFKSIVMKPTPVGNLNTLSSTFVSAYGPITSNWAVKNQQFRWNVTIPGNTTALVAIPADNLASVLESNQPAEEATGVTFLRMEDGRALFQVASGSYEFLSTPTAYGNRPPLAPGFSPPSGLVNKAYTYTIPAFTDPEGSPVAHALSGTIAGLSFNPSTRVLSGTPTQAGSYPLVVRGTDTGGASTTAVMTVVITHNLSVYDGYLDQVRCDSITGWAWNRDKPNLAIPVDFLAGPTLETASLIGTTSADIYRQDLKNAGKGNGAHGYRFKVPERIKDNQTHTIWGRADGLFVLKWSPKTLTCVGTPAPVNQPPVAPAVASLTAISGESFATTLPVFTDPDTSDLLTYSLTGSVSGLNFNIDTRILSGTPTTTGTFSLTYAAHDGTVSVPIVISLTVAEPPVVNQPPVAPAMTSLTATTGQPFSTTLAVFTDADPLTYTITGEVPGLSFNTLNRVLSGTPTQAGSFTLTYAASDGKVTVPAPVAITVSNPEPVNQPPTAPATLPLSATIGQAFSTTLPPFSDPENGPLTHTLSGLPSGLSFTAGNRVLSGTPTAAGTHTLTYSATDNKGAKTTLSLSLTIGIAGNYEGFLDVVNCGIFSGWVWDRNQPNAAVTIEFLEGPTLATAQSVGTTSAHIFRQDLLNAGKGNGAHGYQFNVPASLKNNQPRTIWSRVLGNSYVLMWSPKTVTCAPGQQRVGASPADDLTAQFSLTPNPTNGRVTVRFRLAKNQKARLSVTDLVGRTLRQREIWGTGQPQEETLDLSQGADGLHFIHLRTDQQTQSGRVLLHR</sequence>
<dbReference type="EMBL" id="JBHSMA010000001">
    <property type="protein sequence ID" value="MFC5409087.1"/>
    <property type="molecule type" value="Genomic_DNA"/>
</dbReference>
<keyword evidence="3 5" id="KW-0378">Hydrolase</keyword>
<proteinExistence type="predicted"/>
<evidence type="ECO:0000259" key="4">
    <source>
        <dbReference type="SMART" id="SM00736"/>
    </source>
</evidence>
<comment type="caution">
    <text evidence="5">The sequence shown here is derived from an EMBL/GenBank/DDBJ whole genome shotgun (WGS) entry which is preliminary data.</text>
</comment>
<dbReference type="SMART" id="SM00736">
    <property type="entry name" value="CADG"/>
    <property type="match status" value="4"/>
</dbReference>
<feature type="domain" description="Dystroglycan-type cadherin-like" evidence="4">
    <location>
        <begin position="589"/>
        <end position="679"/>
    </location>
</feature>
<reference evidence="6" key="1">
    <citation type="journal article" date="2019" name="Int. J. Syst. Evol. Microbiol.">
        <title>The Global Catalogue of Microorganisms (GCM) 10K type strain sequencing project: providing services to taxonomists for standard genome sequencing and annotation.</title>
        <authorList>
            <consortium name="The Broad Institute Genomics Platform"/>
            <consortium name="The Broad Institute Genome Sequencing Center for Infectious Disease"/>
            <person name="Wu L."/>
            <person name="Ma J."/>
        </authorList>
    </citation>
    <scope>NUCLEOTIDE SEQUENCE [LARGE SCALE GENOMIC DNA]</scope>
    <source>
        <strain evidence="6">CCUG 55250</strain>
    </source>
</reference>
<dbReference type="GO" id="GO:0016787">
    <property type="term" value="F:hydrolase activity"/>
    <property type="evidence" value="ECO:0007669"/>
    <property type="project" value="UniProtKB-KW"/>
</dbReference>
<dbReference type="Pfam" id="PF05345">
    <property type="entry name" value="He_PIG"/>
    <property type="match status" value="4"/>
</dbReference>
<dbReference type="InterPro" id="IPR008928">
    <property type="entry name" value="6-hairpin_glycosidase_sf"/>
</dbReference>
<dbReference type="Gene3D" id="2.60.120.260">
    <property type="entry name" value="Galactose-binding domain-like"/>
    <property type="match status" value="1"/>
</dbReference>
<gene>
    <name evidence="5" type="ORF">ACFPMF_07210</name>
</gene>
<keyword evidence="6" id="KW-1185">Reference proteome</keyword>
<dbReference type="InterPro" id="IPR013783">
    <property type="entry name" value="Ig-like_fold"/>
</dbReference>
<evidence type="ECO:0000256" key="2">
    <source>
        <dbReference type="ARBA" id="ARBA00012652"/>
    </source>
</evidence>
<dbReference type="Gene3D" id="2.60.40.10">
    <property type="entry name" value="Immunoglobulins"/>
    <property type="match status" value="4"/>
</dbReference>
<evidence type="ECO:0000256" key="3">
    <source>
        <dbReference type="ARBA" id="ARBA00022801"/>
    </source>
</evidence>
<feature type="domain" description="Dystroglycan-type cadherin-like" evidence="4">
    <location>
        <begin position="974"/>
        <end position="1064"/>
    </location>
</feature>
<dbReference type="Gene3D" id="1.50.10.10">
    <property type="match status" value="1"/>
</dbReference>
<evidence type="ECO:0000256" key="1">
    <source>
        <dbReference type="ARBA" id="ARBA00001445"/>
    </source>
</evidence>
<feature type="domain" description="Dystroglycan-type cadherin-like" evidence="4">
    <location>
        <begin position="884"/>
        <end position="971"/>
    </location>
</feature>
<evidence type="ECO:0000313" key="6">
    <source>
        <dbReference type="Proteomes" id="UP001596106"/>
    </source>
</evidence>